<evidence type="ECO:0000259" key="9">
    <source>
        <dbReference type="Pfam" id="PF25812"/>
    </source>
</evidence>
<dbReference type="RefSeq" id="XP_024324319.1">
    <property type="nucleotide sequence ID" value="XM_024467831.1"/>
</dbReference>
<evidence type="ECO:0000313" key="10">
    <source>
        <dbReference type="EMBL" id="OAF59035.1"/>
    </source>
</evidence>
<protein>
    <submittedName>
        <fullName evidence="10">Cell cycle checkpoint protein rad17</fullName>
    </submittedName>
</protein>
<keyword evidence="3" id="KW-0547">Nucleotide-binding</keyword>
<dbReference type="GeneID" id="36287269"/>
<gene>
    <name evidence="10" type="primary">RAD17</name>
    <name evidence="10" type="ORF">VC83_04196</name>
</gene>
<dbReference type="GO" id="GO:0006281">
    <property type="term" value="P:DNA repair"/>
    <property type="evidence" value="ECO:0007669"/>
    <property type="project" value="InterPro"/>
</dbReference>
<proteinExistence type="inferred from homology"/>
<feature type="compositionally biased region" description="Low complexity" evidence="8">
    <location>
        <begin position="93"/>
        <end position="105"/>
    </location>
</feature>
<feature type="region of interest" description="Disordered" evidence="8">
    <location>
        <begin position="1"/>
        <end position="116"/>
    </location>
</feature>
<evidence type="ECO:0000256" key="5">
    <source>
        <dbReference type="ARBA" id="ARBA00022840"/>
    </source>
</evidence>
<comment type="similarity">
    <text evidence="2">Belongs to the rad17/RAD24 family.</text>
</comment>
<keyword evidence="4" id="KW-0227">DNA damage</keyword>
<dbReference type="PANTHER" id="PTHR12172">
    <property type="entry name" value="CELL CYCLE CHECKPOINT PROTEIN RAD17"/>
    <property type="match status" value="1"/>
</dbReference>
<evidence type="ECO:0000256" key="2">
    <source>
        <dbReference type="ARBA" id="ARBA00006168"/>
    </source>
</evidence>
<evidence type="ECO:0000256" key="8">
    <source>
        <dbReference type="SAM" id="MobiDB-lite"/>
    </source>
</evidence>
<dbReference type="Proteomes" id="UP000077154">
    <property type="component" value="Unassembled WGS sequence"/>
</dbReference>
<dbReference type="Gene3D" id="3.40.50.300">
    <property type="entry name" value="P-loop containing nucleotide triphosphate hydrolases"/>
    <property type="match status" value="1"/>
</dbReference>
<keyword evidence="7" id="KW-0131">Cell cycle</keyword>
<dbReference type="eggNOG" id="KOG1970">
    <property type="taxonomic scope" value="Eukaryota"/>
</dbReference>
<evidence type="ECO:0000256" key="4">
    <source>
        <dbReference type="ARBA" id="ARBA00022763"/>
    </source>
</evidence>
<evidence type="ECO:0000256" key="7">
    <source>
        <dbReference type="ARBA" id="ARBA00023306"/>
    </source>
</evidence>
<dbReference type="GO" id="GO:0005524">
    <property type="term" value="F:ATP binding"/>
    <property type="evidence" value="ECO:0007669"/>
    <property type="project" value="UniProtKB-KW"/>
</dbReference>
<dbReference type="InterPro" id="IPR057927">
    <property type="entry name" value="RAD24-like_helical"/>
</dbReference>
<feature type="compositionally biased region" description="Acidic residues" evidence="8">
    <location>
        <begin position="152"/>
        <end position="164"/>
    </location>
</feature>
<feature type="region of interest" description="Disordered" evidence="8">
    <location>
        <begin position="131"/>
        <end position="170"/>
    </location>
</feature>
<reference evidence="10" key="1">
    <citation type="submission" date="2016-03" db="EMBL/GenBank/DDBJ databases">
        <title>Updated assembly of Pseudogymnoascus destructans, the fungus causing white-nose syndrome of bats.</title>
        <authorList>
            <person name="Palmer J.M."/>
            <person name="Drees K.P."/>
            <person name="Foster J.T."/>
            <person name="Lindner D.L."/>
        </authorList>
    </citation>
    <scope>NUCLEOTIDE SEQUENCE [LARGE SCALE GENOMIC DNA]</scope>
    <source>
        <strain evidence="10">20631-21</strain>
    </source>
</reference>
<dbReference type="EMBL" id="KV441394">
    <property type="protein sequence ID" value="OAF59035.1"/>
    <property type="molecule type" value="Genomic_DNA"/>
</dbReference>
<dbReference type="SUPFAM" id="SSF52540">
    <property type="entry name" value="P-loop containing nucleoside triphosphate hydrolases"/>
    <property type="match status" value="1"/>
</dbReference>
<comment type="subcellular location">
    <subcellularLocation>
        <location evidence="1">Nucleus</location>
    </subcellularLocation>
</comment>
<dbReference type="PANTHER" id="PTHR12172:SF0">
    <property type="entry name" value="CELL CYCLE CHECKPOINT PROTEIN RAD17"/>
    <property type="match status" value="1"/>
</dbReference>
<dbReference type="Pfam" id="PF03215">
    <property type="entry name" value="Rad17"/>
    <property type="match status" value="1"/>
</dbReference>
<evidence type="ECO:0000256" key="6">
    <source>
        <dbReference type="ARBA" id="ARBA00023242"/>
    </source>
</evidence>
<feature type="compositionally biased region" description="Polar residues" evidence="8">
    <location>
        <begin position="131"/>
        <end position="140"/>
    </location>
</feature>
<dbReference type="VEuPathDB" id="FungiDB:GMDG_07416"/>
<organism evidence="10">
    <name type="scientific">Pseudogymnoascus destructans</name>
    <dbReference type="NCBI Taxonomy" id="655981"/>
    <lineage>
        <taxon>Eukaryota</taxon>
        <taxon>Fungi</taxon>
        <taxon>Dikarya</taxon>
        <taxon>Ascomycota</taxon>
        <taxon>Pezizomycotina</taxon>
        <taxon>Leotiomycetes</taxon>
        <taxon>Thelebolales</taxon>
        <taxon>Thelebolaceae</taxon>
        <taxon>Pseudogymnoascus</taxon>
    </lineage>
</organism>
<accession>A0A177AA78</accession>
<keyword evidence="5" id="KW-0067">ATP-binding</keyword>
<dbReference type="InterPro" id="IPR004582">
    <property type="entry name" value="Checkpoint_prot_Rad17_Rad24"/>
</dbReference>
<evidence type="ECO:0000256" key="3">
    <source>
        <dbReference type="ARBA" id="ARBA00022741"/>
    </source>
</evidence>
<dbReference type="InterPro" id="IPR027417">
    <property type="entry name" value="P-loop_NTPase"/>
</dbReference>
<feature type="compositionally biased region" description="Basic residues" evidence="8">
    <location>
        <begin position="1"/>
        <end position="10"/>
    </location>
</feature>
<dbReference type="GO" id="GO:0000077">
    <property type="term" value="P:DNA damage checkpoint signaling"/>
    <property type="evidence" value="ECO:0007669"/>
    <property type="project" value="TreeGrafter"/>
</dbReference>
<sequence length="893" mass="96127">MAPPAKRPRRNVIVSSSPSAPKGDNGSDDEYTQSRTAAPIRAIDFNSSPIEEPSPFVRPTRSLKQPPTPTKSRQSTLTSNSQWITTSLLPNQSRAASSRKSASASPEKLRAKGKLVENGKSKSLYTFFSTQVQKQQSQVARPTEERNRGALVEEDEGISDEDEVPESKAKISSSFAAAAAKRTRDAMEGGVSMISGSQRFMRPPMPVQAKKEEDSRPWADRFAPMDLDELAVHKKKVSDVRGWLEAVMEGKLRQRLLILKGAAGTGKTTTVQLLAKSMGAEILEWRNPAGSMASDDGFVSMAAQFEEFMGRGGKFGQLDIFSEDEPTSPSTSGVKPLNRRKNIILIEEFPNTITRASTALQNFRSTLLQYLAANTPSLAETYTRPNTATAKAPIIPLIMVITETLLTTTATTDNFTSHRLLGPEILHHPAVATIEFNPAAPTLLAKALDLTVQKEARASGRRKTAGPLVLKLLAEIGDVRSAVASLQFLCLRGEEGDWGGKVAFSAKRKKAAGKEQPMTKMEEESLELVTRREASLGIFHAVGKVVYNKRDTPPTEQDKRAVEVLPPYLAHAARPRPSQINASELIDEMGTDTSTFISALHENYILSCDPPASHAEDSSDLVHAIGCIDALSDADLLTPSWESAYGQGGAGDVARQDELAFQVAVRGLLFALPDPVKRRAAPGRGGRGRGVGGGGSGGGGDAFKMFYPTSLKLWRQKEEVGSLADLAASRLLRREDVAGTTNAAVTKKEVGTVEGWCRDAFASSVAAVVSEGGEPDALSPSLVGLGASARTEMLLERLPYLFAIHMSRTRSVSLPLPRAEMERVVKFVGIGRVAEDDEEGMGPVVDVDGKGEGNEKKVKILRFGTVGVGRGLEERFGALKAGGTVLSDDDIED</sequence>
<dbReference type="GO" id="GO:0003689">
    <property type="term" value="F:DNA clamp loader activity"/>
    <property type="evidence" value="ECO:0007669"/>
    <property type="project" value="TreeGrafter"/>
</dbReference>
<dbReference type="GO" id="GO:0005634">
    <property type="term" value="C:nucleus"/>
    <property type="evidence" value="ECO:0007669"/>
    <property type="project" value="UniProtKB-SubCell"/>
</dbReference>
<feature type="domain" description="Checkpoint protein RAD24-like helical bundle" evidence="9">
    <location>
        <begin position="533"/>
        <end position="643"/>
    </location>
</feature>
<feature type="compositionally biased region" description="Basic and acidic residues" evidence="8">
    <location>
        <begin position="107"/>
        <end position="116"/>
    </location>
</feature>
<keyword evidence="6" id="KW-0539">Nucleus</keyword>
<dbReference type="AlphaFoldDB" id="A0A177AA78"/>
<evidence type="ECO:0000256" key="1">
    <source>
        <dbReference type="ARBA" id="ARBA00004123"/>
    </source>
</evidence>
<dbReference type="GO" id="GO:0003682">
    <property type="term" value="F:chromatin binding"/>
    <property type="evidence" value="ECO:0007669"/>
    <property type="project" value="TreeGrafter"/>
</dbReference>
<feature type="compositionally biased region" description="Polar residues" evidence="8">
    <location>
        <begin position="62"/>
        <end position="92"/>
    </location>
</feature>
<name>A0A177AA78_9PEZI</name>
<dbReference type="OrthoDB" id="10265971at2759"/>
<dbReference type="Pfam" id="PF25812">
    <property type="entry name" value="RAD24_helical"/>
    <property type="match status" value="1"/>
</dbReference>
<dbReference type="GO" id="GO:0033314">
    <property type="term" value="P:mitotic DNA replication checkpoint signaling"/>
    <property type="evidence" value="ECO:0007669"/>
    <property type="project" value="TreeGrafter"/>
</dbReference>